<keyword evidence="1" id="KW-0472">Membrane</keyword>
<keyword evidence="3" id="KW-1185">Reference proteome</keyword>
<protein>
    <submittedName>
        <fullName evidence="2">Uncharacterized protein</fullName>
    </submittedName>
</protein>
<evidence type="ECO:0000313" key="2">
    <source>
        <dbReference type="EMBL" id="SEO51994.1"/>
    </source>
</evidence>
<feature type="transmembrane region" description="Helical" evidence="1">
    <location>
        <begin position="12"/>
        <end position="34"/>
    </location>
</feature>
<dbReference type="Proteomes" id="UP000199300">
    <property type="component" value="Unassembled WGS sequence"/>
</dbReference>
<name>A0A1H8QDN1_9BACI</name>
<reference evidence="2 3" key="1">
    <citation type="submission" date="2016-10" db="EMBL/GenBank/DDBJ databases">
        <authorList>
            <person name="de Groot N.N."/>
        </authorList>
    </citation>
    <scope>NUCLEOTIDE SEQUENCE [LARGE SCALE GENOMIC DNA]</scope>
    <source>
        <strain evidence="2 3">CGMCC 1.10434</strain>
    </source>
</reference>
<gene>
    <name evidence="2" type="ORF">SAMN04488134_108122</name>
</gene>
<dbReference type="AlphaFoldDB" id="A0A1H8QDN1"/>
<accession>A0A1H8QDN1</accession>
<proteinExistence type="predicted"/>
<organism evidence="2 3">
    <name type="scientific">Amphibacillus marinus</name>
    <dbReference type="NCBI Taxonomy" id="872970"/>
    <lineage>
        <taxon>Bacteria</taxon>
        <taxon>Bacillati</taxon>
        <taxon>Bacillota</taxon>
        <taxon>Bacilli</taxon>
        <taxon>Bacillales</taxon>
        <taxon>Bacillaceae</taxon>
        <taxon>Amphibacillus</taxon>
    </lineage>
</organism>
<dbReference type="RefSeq" id="WP_091498470.1">
    <property type="nucleotide sequence ID" value="NZ_FODJ01000008.1"/>
</dbReference>
<keyword evidence="1" id="KW-0812">Transmembrane</keyword>
<keyword evidence="1" id="KW-1133">Transmembrane helix</keyword>
<evidence type="ECO:0000256" key="1">
    <source>
        <dbReference type="SAM" id="Phobius"/>
    </source>
</evidence>
<sequence length="73" mass="8246">MSNKILHKKSQIAKMKITVTIVFVLSFMQFLFSIGADNSLVLGIITAALYGLIIAFISVFLFLLFAFLYRKLI</sequence>
<dbReference type="EMBL" id="FODJ01000008">
    <property type="protein sequence ID" value="SEO51994.1"/>
    <property type="molecule type" value="Genomic_DNA"/>
</dbReference>
<feature type="transmembrane region" description="Helical" evidence="1">
    <location>
        <begin position="40"/>
        <end position="69"/>
    </location>
</feature>
<evidence type="ECO:0000313" key="3">
    <source>
        <dbReference type="Proteomes" id="UP000199300"/>
    </source>
</evidence>